<keyword evidence="1" id="KW-0732">Signal</keyword>
<dbReference type="AlphaFoldDB" id="A0A1I0QES6"/>
<name>A0A1I0QES6_9BACT</name>
<evidence type="ECO:0000256" key="1">
    <source>
        <dbReference type="SAM" id="SignalP"/>
    </source>
</evidence>
<feature type="chain" id="PRO_5011571725" description="Lipoprotein" evidence="1">
    <location>
        <begin position="22"/>
        <end position="130"/>
    </location>
</feature>
<dbReference type="RefSeq" id="WP_090258686.1">
    <property type="nucleotide sequence ID" value="NZ_FOIR01000002.1"/>
</dbReference>
<organism evidence="2 3">
    <name type="scientific">Roseivirga pacifica</name>
    <dbReference type="NCBI Taxonomy" id="1267423"/>
    <lineage>
        <taxon>Bacteria</taxon>
        <taxon>Pseudomonadati</taxon>
        <taxon>Bacteroidota</taxon>
        <taxon>Cytophagia</taxon>
        <taxon>Cytophagales</taxon>
        <taxon>Roseivirgaceae</taxon>
        <taxon>Roseivirga</taxon>
    </lineage>
</organism>
<dbReference type="EMBL" id="FOIR01000002">
    <property type="protein sequence ID" value="SEW25408.1"/>
    <property type="molecule type" value="Genomic_DNA"/>
</dbReference>
<evidence type="ECO:0000313" key="3">
    <source>
        <dbReference type="Proteomes" id="UP000199437"/>
    </source>
</evidence>
<gene>
    <name evidence="2" type="ORF">SAMN05216290_2257</name>
</gene>
<proteinExistence type="predicted"/>
<reference evidence="3" key="1">
    <citation type="submission" date="2016-10" db="EMBL/GenBank/DDBJ databases">
        <authorList>
            <person name="Varghese N."/>
            <person name="Submissions S."/>
        </authorList>
    </citation>
    <scope>NUCLEOTIDE SEQUENCE [LARGE SCALE GENOMIC DNA]</scope>
    <source>
        <strain evidence="3">CGMCC 1.12402</strain>
    </source>
</reference>
<dbReference type="STRING" id="1267423.SAMN05216290_2257"/>
<sequence>MKRIIGCALVALLALISCDKANISNCAEVKIVEQICGQYVLQVVSGNLDGKLTDGWKSAYDEKVYDNVFFTYMPCESNLPDDPSETFFVKAVAEREEGNCAVCLALLASRPETSIAIEVVPFCESNGVVD</sequence>
<accession>A0A1I0QES6</accession>
<keyword evidence="3" id="KW-1185">Reference proteome</keyword>
<evidence type="ECO:0000313" key="2">
    <source>
        <dbReference type="EMBL" id="SEW25408.1"/>
    </source>
</evidence>
<protein>
    <recommendedName>
        <fullName evidence="4">Lipoprotein</fullName>
    </recommendedName>
</protein>
<dbReference type="Proteomes" id="UP000199437">
    <property type="component" value="Unassembled WGS sequence"/>
</dbReference>
<dbReference type="PROSITE" id="PS51257">
    <property type="entry name" value="PROKAR_LIPOPROTEIN"/>
    <property type="match status" value="1"/>
</dbReference>
<feature type="signal peptide" evidence="1">
    <location>
        <begin position="1"/>
        <end position="21"/>
    </location>
</feature>
<evidence type="ECO:0008006" key="4">
    <source>
        <dbReference type="Google" id="ProtNLM"/>
    </source>
</evidence>
<dbReference type="GeneID" id="99986963"/>